<keyword evidence="3" id="KW-1185">Reference proteome</keyword>
<gene>
    <name evidence="2" type="ORF">HMPREF0908_0347</name>
</gene>
<dbReference type="Proteomes" id="UP000005309">
    <property type="component" value="Unassembled WGS sequence"/>
</dbReference>
<evidence type="ECO:0000313" key="3">
    <source>
        <dbReference type="Proteomes" id="UP000005309"/>
    </source>
</evidence>
<proteinExistence type="predicted"/>
<reference evidence="2 3" key="1">
    <citation type="submission" date="2009-04" db="EMBL/GenBank/DDBJ databases">
        <authorList>
            <person name="Qin X."/>
            <person name="Bachman B."/>
            <person name="Battles P."/>
            <person name="Bell A."/>
            <person name="Bess C."/>
            <person name="Bickham C."/>
            <person name="Chaboub L."/>
            <person name="Chen D."/>
            <person name="Coyle M."/>
            <person name="Deiros D.R."/>
            <person name="Dinh H."/>
            <person name="Forbes L."/>
            <person name="Fowler G."/>
            <person name="Francisco L."/>
            <person name="Fu Q."/>
            <person name="Gubbala S."/>
            <person name="Hale W."/>
            <person name="Han Y."/>
            <person name="Hemphill L."/>
            <person name="Highlander S.K."/>
            <person name="Hirani K."/>
            <person name="Hogues M."/>
            <person name="Jackson L."/>
            <person name="Jakkamsetti A."/>
            <person name="Javaid M."/>
            <person name="Jiang H."/>
            <person name="Korchina V."/>
            <person name="Kovar C."/>
            <person name="Lara F."/>
            <person name="Lee S."/>
            <person name="Mata R."/>
            <person name="Mathew T."/>
            <person name="Moen C."/>
            <person name="Morales K."/>
            <person name="Munidasa M."/>
            <person name="Nazareth L."/>
            <person name="Ngo R."/>
            <person name="Nguyen L."/>
            <person name="Okwuonu G."/>
            <person name="Ongeri F."/>
            <person name="Patil S."/>
            <person name="Petrosino J."/>
            <person name="Pham C."/>
            <person name="Pham P."/>
            <person name="Pu L.-L."/>
            <person name="Puazo M."/>
            <person name="Raj R."/>
            <person name="Reid J."/>
            <person name="Rouhana J."/>
            <person name="Saada N."/>
            <person name="Shang Y."/>
            <person name="Simmons D."/>
            <person name="Thornton R."/>
            <person name="Warren J."/>
            <person name="Weissenberger G."/>
            <person name="Zhang J."/>
            <person name="Zhang L."/>
            <person name="Zhou C."/>
            <person name="Zhu D."/>
            <person name="Muzny D."/>
            <person name="Worley K."/>
            <person name="Gibbs R."/>
        </authorList>
    </citation>
    <scope>NUCLEOTIDE SEQUENCE [LARGE SCALE GENOMIC DNA]</scope>
    <source>
        <strain evidence="2 3">ATCC 43531</strain>
    </source>
</reference>
<sequence>MTKTADQEYITTAIGKKYRVEKSSDFAYATTAIGEECFLFGVDVFAHEWTDTRKCIRVHDPLYGQPYTMNIYEITVDGSVHRFAAGEFSNNVWGFWLPKDRARPDGHDSALIPPDESNASHAKVQEKRSS</sequence>
<feature type="region of interest" description="Disordered" evidence="1">
    <location>
        <begin position="106"/>
        <end position="130"/>
    </location>
</feature>
<organism evidence="2 3">
    <name type="scientific">Selenomonas flueggei ATCC 43531</name>
    <dbReference type="NCBI Taxonomy" id="638302"/>
    <lineage>
        <taxon>Bacteria</taxon>
        <taxon>Bacillati</taxon>
        <taxon>Bacillota</taxon>
        <taxon>Negativicutes</taxon>
        <taxon>Selenomonadales</taxon>
        <taxon>Selenomonadaceae</taxon>
        <taxon>Selenomonas</taxon>
    </lineage>
</organism>
<dbReference type="RefSeq" id="WP_006690611.1">
    <property type="nucleotide sequence ID" value="NZ_GG694007.1"/>
</dbReference>
<dbReference type="HOGENOM" id="CLU_1936660_0_0_9"/>
<accession>C4V1F3</accession>
<dbReference type="OrthoDB" id="1263065at2"/>
<dbReference type="EMBL" id="ACLA01000005">
    <property type="protein sequence ID" value="EEQ49279.1"/>
    <property type="molecule type" value="Genomic_DNA"/>
</dbReference>
<evidence type="ECO:0000256" key="1">
    <source>
        <dbReference type="SAM" id="MobiDB-lite"/>
    </source>
</evidence>
<evidence type="ECO:0000313" key="2">
    <source>
        <dbReference type="EMBL" id="EEQ49279.1"/>
    </source>
</evidence>
<dbReference type="AlphaFoldDB" id="C4V1F3"/>
<dbReference type="eggNOG" id="ENOG503337V">
    <property type="taxonomic scope" value="Bacteria"/>
</dbReference>
<protein>
    <submittedName>
        <fullName evidence="2">Uncharacterized protein</fullName>
    </submittedName>
</protein>
<comment type="caution">
    <text evidence="2">The sequence shown here is derived from an EMBL/GenBank/DDBJ whole genome shotgun (WGS) entry which is preliminary data.</text>
</comment>
<name>C4V1F3_9FIRM</name>